<dbReference type="PANTHER" id="PTHR42899:SF1">
    <property type="entry name" value="SPERMATOGENESIS-ASSOCIATED PROTEIN 20"/>
    <property type="match status" value="1"/>
</dbReference>
<gene>
    <name evidence="1" type="ORF">S01H4_15190</name>
</gene>
<dbReference type="InterPro" id="IPR024705">
    <property type="entry name" value="Ssp411"/>
</dbReference>
<sequence>MPNANAIMIPNLMALANLSGEDRYEERASAILVAFSSELNRNVIAHTGLLAGAMDLIAPQQVVLTGHDLRGGNALVEVIRTISLPGALQYGLDSVIRSELPALREKTAVNGQATVYACLGPQCSQPLTDPAELHRTLKTQRGI</sequence>
<protein>
    <recommendedName>
        <fullName evidence="2">Thioredoxin domain-containing protein</fullName>
    </recommendedName>
</protein>
<comment type="caution">
    <text evidence="1">The sequence shown here is derived from an EMBL/GenBank/DDBJ whole genome shotgun (WGS) entry which is preliminary data.</text>
</comment>
<evidence type="ECO:0000313" key="1">
    <source>
        <dbReference type="EMBL" id="GAG67490.1"/>
    </source>
</evidence>
<organism evidence="1">
    <name type="scientific">marine sediment metagenome</name>
    <dbReference type="NCBI Taxonomy" id="412755"/>
    <lineage>
        <taxon>unclassified sequences</taxon>
        <taxon>metagenomes</taxon>
        <taxon>ecological metagenomes</taxon>
    </lineage>
</organism>
<dbReference type="PANTHER" id="PTHR42899">
    <property type="entry name" value="SPERMATOGENESIS-ASSOCIATED PROTEIN 20"/>
    <property type="match status" value="1"/>
</dbReference>
<evidence type="ECO:0008006" key="2">
    <source>
        <dbReference type="Google" id="ProtNLM"/>
    </source>
</evidence>
<proteinExistence type="predicted"/>
<accession>X0ZD28</accession>
<dbReference type="AlphaFoldDB" id="X0ZD28"/>
<name>X0ZD28_9ZZZZ</name>
<dbReference type="EMBL" id="BART01006655">
    <property type="protein sequence ID" value="GAG67490.1"/>
    <property type="molecule type" value="Genomic_DNA"/>
</dbReference>
<reference evidence="1" key="1">
    <citation type="journal article" date="2014" name="Front. Microbiol.">
        <title>High frequency of phylogenetically diverse reductive dehalogenase-homologous genes in deep subseafloor sedimentary metagenomes.</title>
        <authorList>
            <person name="Kawai M."/>
            <person name="Futagami T."/>
            <person name="Toyoda A."/>
            <person name="Takaki Y."/>
            <person name="Nishi S."/>
            <person name="Hori S."/>
            <person name="Arai W."/>
            <person name="Tsubouchi T."/>
            <person name="Morono Y."/>
            <person name="Uchiyama I."/>
            <person name="Ito T."/>
            <person name="Fujiyama A."/>
            <person name="Inagaki F."/>
            <person name="Takami H."/>
        </authorList>
    </citation>
    <scope>NUCLEOTIDE SEQUENCE</scope>
    <source>
        <strain evidence="1">Expedition CK06-06</strain>
    </source>
</reference>